<dbReference type="Gene3D" id="1.25.40.90">
    <property type="match status" value="1"/>
</dbReference>
<dbReference type="GO" id="GO:0032050">
    <property type="term" value="F:clathrin heavy chain binding"/>
    <property type="evidence" value="ECO:0007669"/>
    <property type="project" value="TreeGrafter"/>
</dbReference>
<dbReference type="GO" id="GO:0072583">
    <property type="term" value="P:clathrin-dependent endocytosis"/>
    <property type="evidence" value="ECO:0007669"/>
    <property type="project" value="InterPro"/>
</dbReference>
<dbReference type="GO" id="GO:0048268">
    <property type="term" value="P:clathrin coat assembly"/>
    <property type="evidence" value="ECO:0007669"/>
    <property type="project" value="InterPro"/>
</dbReference>
<reference evidence="4 5" key="1">
    <citation type="submission" date="2015-12" db="EMBL/GenBank/DDBJ databases">
        <title>Draft genome of the nematode, Onchocerca flexuosa.</title>
        <authorList>
            <person name="Mitreva M."/>
        </authorList>
    </citation>
    <scope>NUCLEOTIDE SEQUENCE [LARGE SCALE GENOMIC DNA]</scope>
    <source>
        <strain evidence="4">Red Deer</strain>
    </source>
</reference>
<feature type="compositionally biased region" description="Polar residues" evidence="2">
    <location>
        <begin position="416"/>
        <end position="427"/>
    </location>
</feature>
<dbReference type="SUPFAM" id="SSF89009">
    <property type="entry name" value="GAT-like domain"/>
    <property type="match status" value="1"/>
</dbReference>
<dbReference type="InterPro" id="IPR045192">
    <property type="entry name" value="AP180-like"/>
</dbReference>
<dbReference type="Gene3D" id="1.20.58.150">
    <property type="entry name" value="ANTH domain"/>
    <property type="match status" value="1"/>
</dbReference>
<dbReference type="PANTHER" id="PTHR22951">
    <property type="entry name" value="CLATHRIN ASSEMBLY PROTEIN"/>
    <property type="match status" value="1"/>
</dbReference>
<evidence type="ECO:0000313" key="5">
    <source>
        <dbReference type="Proteomes" id="UP000242913"/>
    </source>
</evidence>
<dbReference type="PANTHER" id="PTHR22951:SF5">
    <property type="entry name" value="PHOSPHATIDYLINOSITOL-BINDING CLATHRIN ASSEMBLY PROTEIN LAP"/>
    <property type="match status" value="1"/>
</dbReference>
<evidence type="ECO:0000256" key="2">
    <source>
        <dbReference type="SAM" id="MobiDB-lite"/>
    </source>
</evidence>
<dbReference type="GO" id="GO:0005545">
    <property type="term" value="F:1-phosphatidylinositol binding"/>
    <property type="evidence" value="ECO:0007669"/>
    <property type="project" value="InterPro"/>
</dbReference>
<dbReference type="FunFam" id="1.25.40.90:FF:000017">
    <property type="entry name" value="Phosphatidylinositol-binding clathrin assembly protein LAP"/>
    <property type="match status" value="1"/>
</dbReference>
<dbReference type="Pfam" id="PF07651">
    <property type="entry name" value="ANTH"/>
    <property type="match status" value="1"/>
</dbReference>
<comment type="similarity">
    <text evidence="1">Belongs to the PICALM/SNAP91 family.</text>
</comment>
<sequence>MQTIEKALHQPMPFTTGGQTITDRLTAAKHSLAGSQLGKTICKATTEELMAPKRKHLDYLLHCTQEPNVSIPSMANLLIERTQNPNWTVVYKALITIHNIMCYGNERFSQYLASCNTTFNLGSFLDKNSAQGHSPMDYTRSSTKHWASLDSVLVGYDMSQHVRRYGKYISEKIYTYRLCAFDFCKVKRGREDGLLRTMNADKNHEELLPNICILNVSVIENITNSAKPDRCSSRIPTELNNGVINCSFILLFRDLIRLFACYNDGIINLLEKYFDMNKKQCREALDAYKSFLLRLDKVATFLKVAESVGIDRTEIPDLTRAPASLLEALEAHLVYLEGGRAPSTAHHEQFTAAMAQSAPLFSSAQTGVIDDSAKQKYLEEEKERLRLFEEQRKRQAAAGSSGIDTGGHSFNPFAAAQSSAGTASRSARPSDDLLSLFDPMPASGGITASSGYGTAVPVNATPQPMALDPTNPFAQNIFQQQPTTVISAAPPTSGFATYPNIGRTNAFGADFSNAFNVGAVAPATTETNVGFNPFLASDTAVSSAPSVPPQWPVEGEEADKQWSGKDSQNAVLPQQWSTHSRSDLERNSVPAASWDKNGGSSESDEAVEATDADRSSNVLQQPSEMVSSALRNPFGAMQQNAQALHTAGISAVVITPQQPDTSTFEAPLSGASSANASPVHFGMTTHAPPPPPPPPAAIIPNQNLTIYEQTPFSRMDGSYTSSPVIPRLLHQQTTEPHAGMQNVSEGTANLNAYGAQQLPTVAYAATTQAGKFASGDLDSALSSLADNFSVSGKGTTNHGKPVQWNNQSVRPAAGAHAIAQPQYATIPPQQWPPMGVYAPQPGIYAQQPMIGMYAQPGYNPQIQQAAAPVYGITPGQTPSQTGQAQQTAPPPPHRPFM</sequence>
<protein>
    <recommendedName>
        <fullName evidence="3">ENTH domain-containing protein</fullName>
    </recommendedName>
</protein>
<feature type="region of interest" description="Disordered" evidence="2">
    <location>
        <begin position="871"/>
        <end position="897"/>
    </location>
</feature>
<dbReference type="GO" id="GO:0008021">
    <property type="term" value="C:synaptic vesicle"/>
    <property type="evidence" value="ECO:0007669"/>
    <property type="project" value="TreeGrafter"/>
</dbReference>
<dbReference type="EMBL" id="KZ270023">
    <property type="protein sequence ID" value="OZC07769.1"/>
    <property type="molecule type" value="Genomic_DNA"/>
</dbReference>
<dbReference type="AlphaFoldDB" id="A0A238BQV2"/>
<name>A0A238BQV2_9BILA</name>
<dbReference type="InterPro" id="IPR008942">
    <property type="entry name" value="ENTH_VHS"/>
</dbReference>
<feature type="compositionally biased region" description="Low complexity" evidence="2">
    <location>
        <begin position="873"/>
        <end position="887"/>
    </location>
</feature>
<dbReference type="InterPro" id="IPR011417">
    <property type="entry name" value="ANTH_dom"/>
</dbReference>
<feature type="region of interest" description="Disordered" evidence="2">
    <location>
        <begin position="539"/>
        <end position="619"/>
    </location>
</feature>
<dbReference type="PROSITE" id="PS50942">
    <property type="entry name" value="ENTH"/>
    <property type="match status" value="1"/>
</dbReference>
<keyword evidence="5" id="KW-1185">Reference proteome</keyword>
<dbReference type="CDD" id="cd16985">
    <property type="entry name" value="ANTH_N_AP180"/>
    <property type="match status" value="1"/>
</dbReference>
<dbReference type="SMART" id="SM00273">
    <property type="entry name" value="ENTH"/>
    <property type="match status" value="1"/>
</dbReference>
<organism evidence="4 5">
    <name type="scientific">Onchocerca flexuosa</name>
    <dbReference type="NCBI Taxonomy" id="387005"/>
    <lineage>
        <taxon>Eukaryota</taxon>
        <taxon>Metazoa</taxon>
        <taxon>Ecdysozoa</taxon>
        <taxon>Nematoda</taxon>
        <taxon>Chromadorea</taxon>
        <taxon>Rhabditida</taxon>
        <taxon>Spirurina</taxon>
        <taxon>Spiruromorpha</taxon>
        <taxon>Filarioidea</taxon>
        <taxon>Onchocercidae</taxon>
        <taxon>Onchocerca</taxon>
    </lineage>
</organism>
<dbReference type="InterPro" id="IPR013809">
    <property type="entry name" value="ENTH"/>
</dbReference>
<feature type="compositionally biased region" description="Pro residues" evidence="2">
    <location>
        <begin position="888"/>
        <end position="897"/>
    </location>
</feature>
<dbReference type="InterPro" id="IPR014712">
    <property type="entry name" value="ANTH_dom_sf"/>
</dbReference>
<dbReference type="GO" id="GO:0005905">
    <property type="term" value="C:clathrin-coated pit"/>
    <property type="evidence" value="ECO:0007669"/>
    <property type="project" value="TreeGrafter"/>
</dbReference>
<feature type="region of interest" description="Disordered" evidence="2">
    <location>
        <begin position="391"/>
        <end position="436"/>
    </location>
</feature>
<dbReference type="Proteomes" id="UP000242913">
    <property type="component" value="Unassembled WGS sequence"/>
</dbReference>
<dbReference type="GO" id="GO:0005546">
    <property type="term" value="F:phosphatidylinositol-4,5-bisphosphate binding"/>
    <property type="evidence" value="ECO:0007669"/>
    <property type="project" value="TreeGrafter"/>
</dbReference>
<feature type="compositionally biased region" description="Polar residues" evidence="2">
    <location>
        <begin position="564"/>
        <end position="579"/>
    </location>
</feature>
<dbReference type="GO" id="GO:0016185">
    <property type="term" value="P:synaptic vesicle budding from presynaptic endocytic zone membrane"/>
    <property type="evidence" value="ECO:0007669"/>
    <property type="project" value="TreeGrafter"/>
</dbReference>
<dbReference type="GO" id="GO:0000149">
    <property type="term" value="F:SNARE binding"/>
    <property type="evidence" value="ECO:0007669"/>
    <property type="project" value="TreeGrafter"/>
</dbReference>
<dbReference type="GO" id="GO:0030136">
    <property type="term" value="C:clathrin-coated vesicle"/>
    <property type="evidence" value="ECO:0007669"/>
    <property type="project" value="InterPro"/>
</dbReference>
<dbReference type="OrthoDB" id="44015at2759"/>
<accession>A0A238BQV2</accession>
<proteinExistence type="inferred from homology"/>
<dbReference type="GO" id="GO:0098894">
    <property type="term" value="C:extrinsic component of presynaptic endocytic zone membrane"/>
    <property type="evidence" value="ECO:0007669"/>
    <property type="project" value="TreeGrafter"/>
</dbReference>
<gene>
    <name evidence="4" type="ORF">X798_05249</name>
</gene>
<evidence type="ECO:0000259" key="3">
    <source>
        <dbReference type="PROSITE" id="PS50942"/>
    </source>
</evidence>
<evidence type="ECO:0000256" key="1">
    <source>
        <dbReference type="ARBA" id="ARBA00008011"/>
    </source>
</evidence>
<evidence type="ECO:0000313" key="4">
    <source>
        <dbReference type="EMBL" id="OZC07769.1"/>
    </source>
</evidence>
<dbReference type="SUPFAM" id="SSF48464">
    <property type="entry name" value="ENTH/VHS domain"/>
    <property type="match status" value="1"/>
</dbReference>
<feature type="domain" description="ENTH" evidence="3">
    <location>
        <begin position="29"/>
        <end position="183"/>
    </location>
</feature>